<keyword evidence="9 14" id="KW-0472">Membrane</keyword>
<keyword evidence="4 12" id="KW-0894">Sodium channel</keyword>
<evidence type="ECO:0000313" key="15">
    <source>
        <dbReference type="EMBL" id="CAL1270937.1"/>
    </source>
</evidence>
<dbReference type="PANTHER" id="PTHR11690">
    <property type="entry name" value="AMILORIDE-SENSITIVE SODIUM CHANNEL-RELATED"/>
    <property type="match status" value="1"/>
</dbReference>
<keyword evidence="5 12" id="KW-0812">Transmembrane</keyword>
<dbReference type="PRINTS" id="PR01078">
    <property type="entry name" value="AMINACHANNEL"/>
</dbReference>
<evidence type="ECO:0000256" key="14">
    <source>
        <dbReference type="SAM" id="Phobius"/>
    </source>
</evidence>
<evidence type="ECO:0000256" key="8">
    <source>
        <dbReference type="ARBA" id="ARBA00023065"/>
    </source>
</evidence>
<feature type="transmembrane region" description="Helical" evidence="14">
    <location>
        <begin position="99"/>
        <end position="117"/>
    </location>
</feature>
<evidence type="ECO:0000256" key="5">
    <source>
        <dbReference type="ARBA" id="ARBA00022692"/>
    </source>
</evidence>
<evidence type="ECO:0000256" key="12">
    <source>
        <dbReference type="RuleBase" id="RU000679"/>
    </source>
</evidence>
<sequence length="582" mass="67335">MKYCVCKTYPLDYDPRKTLEIRITERECDVPNCSNNYKHQQNLDSPDWSMYTNPHANKRSPRSRELDQSVFRFIVKALAESSISGVNKLFSSKSLLQRAIWFIVLTCCLSGFAYQTYQFSKLYRKKPSVVQIEVENDGLAEFPAVTLCNNNRFRKSEFCNYKRDVCDASRDNLSISESEIGEVVFKLLSEKNVALKKKLGHSADMIQSCIFNGIPHVGEEECARILQYTYDPDYGNCWTIPPRNSKGQVLEAREADFWQEANDLSLLVDLESDEILEKRRRAGIIVTIHDVSTAPDMHTEGHLIGPGRTYTFTIQKTSVRLLPLPYKTNCTDYFNLPWHKDIKRRLTSRLCTVGCSQYYQNLKCKYITQNLSLFFEELPYDPQKITEEDRKCAQEEEKRTQDYCRSICGLPCRDTIFVVTSSNTQLTNKEIYEHHIHSRTNRSWENKMRNLALLKIYFSTLEHTIYRHMPKYDLFRRKIKYLSYGLELDPQQPTYPLGCKTPYGMLKNRGRTFIKKISVGQPEGTDDGILQLLGWIQRSVAGVFSPHCLRIDRNPLLHSTVCTAEAPEGGTAPKSVQENDQH</sequence>
<proteinExistence type="inferred from homology"/>
<organism evidence="15 16">
    <name type="scientific">Larinioides sclopetarius</name>
    <dbReference type="NCBI Taxonomy" id="280406"/>
    <lineage>
        <taxon>Eukaryota</taxon>
        <taxon>Metazoa</taxon>
        <taxon>Ecdysozoa</taxon>
        <taxon>Arthropoda</taxon>
        <taxon>Chelicerata</taxon>
        <taxon>Arachnida</taxon>
        <taxon>Araneae</taxon>
        <taxon>Araneomorphae</taxon>
        <taxon>Entelegynae</taxon>
        <taxon>Araneoidea</taxon>
        <taxon>Araneidae</taxon>
        <taxon>Larinioides</taxon>
    </lineage>
</organism>
<dbReference type="InterPro" id="IPR001873">
    <property type="entry name" value="ENaC"/>
</dbReference>
<dbReference type="EMBL" id="CAXIEN010000051">
    <property type="protein sequence ID" value="CAL1270937.1"/>
    <property type="molecule type" value="Genomic_DNA"/>
</dbReference>
<keyword evidence="16" id="KW-1185">Reference proteome</keyword>
<comment type="caution">
    <text evidence="15">The sequence shown here is derived from an EMBL/GenBank/DDBJ whole genome shotgun (WGS) entry which is preliminary data.</text>
</comment>
<dbReference type="GO" id="GO:0005886">
    <property type="term" value="C:plasma membrane"/>
    <property type="evidence" value="ECO:0007669"/>
    <property type="project" value="TreeGrafter"/>
</dbReference>
<evidence type="ECO:0000256" key="3">
    <source>
        <dbReference type="ARBA" id="ARBA00022448"/>
    </source>
</evidence>
<evidence type="ECO:0000256" key="11">
    <source>
        <dbReference type="ARBA" id="ARBA00023303"/>
    </source>
</evidence>
<evidence type="ECO:0000256" key="13">
    <source>
        <dbReference type="SAM" id="MobiDB-lite"/>
    </source>
</evidence>
<evidence type="ECO:0000313" key="16">
    <source>
        <dbReference type="Proteomes" id="UP001497382"/>
    </source>
</evidence>
<comment type="subcellular location">
    <subcellularLocation>
        <location evidence="1">Membrane</location>
        <topology evidence="1">Multi-pass membrane protein</topology>
    </subcellularLocation>
</comment>
<keyword evidence="7" id="KW-0915">Sodium</keyword>
<gene>
    <name evidence="15" type="ORF">LARSCL_LOCUS5575</name>
</gene>
<feature type="region of interest" description="Disordered" evidence="13">
    <location>
        <begin position="44"/>
        <end position="63"/>
    </location>
</feature>
<evidence type="ECO:0000256" key="10">
    <source>
        <dbReference type="ARBA" id="ARBA00023201"/>
    </source>
</evidence>
<evidence type="ECO:0000256" key="9">
    <source>
        <dbReference type="ARBA" id="ARBA00023136"/>
    </source>
</evidence>
<accession>A0AAV1ZHP8</accession>
<evidence type="ECO:0000256" key="1">
    <source>
        <dbReference type="ARBA" id="ARBA00004141"/>
    </source>
</evidence>
<evidence type="ECO:0000256" key="4">
    <source>
        <dbReference type="ARBA" id="ARBA00022461"/>
    </source>
</evidence>
<dbReference type="PANTHER" id="PTHR11690:SF248">
    <property type="entry name" value="PICKPOCKET 17, ISOFORM A"/>
    <property type="match status" value="1"/>
</dbReference>
<keyword evidence="6 14" id="KW-1133">Transmembrane helix</keyword>
<dbReference type="Proteomes" id="UP001497382">
    <property type="component" value="Unassembled WGS sequence"/>
</dbReference>
<keyword evidence="3 12" id="KW-0813">Transport</keyword>
<evidence type="ECO:0000256" key="7">
    <source>
        <dbReference type="ARBA" id="ARBA00023053"/>
    </source>
</evidence>
<comment type="similarity">
    <text evidence="2 12">Belongs to the amiloride-sensitive sodium channel (TC 1.A.6) family.</text>
</comment>
<dbReference type="AlphaFoldDB" id="A0AAV1ZHP8"/>
<keyword evidence="11 12" id="KW-0407">Ion channel</keyword>
<name>A0AAV1ZHP8_9ARAC</name>
<protein>
    <submittedName>
        <fullName evidence="15">Uncharacterized protein</fullName>
    </submittedName>
</protein>
<reference evidence="15 16" key="1">
    <citation type="submission" date="2024-04" db="EMBL/GenBank/DDBJ databases">
        <authorList>
            <person name="Rising A."/>
            <person name="Reimegard J."/>
            <person name="Sonavane S."/>
            <person name="Akerstrom W."/>
            <person name="Nylinder S."/>
            <person name="Hedman E."/>
            <person name="Kallberg Y."/>
        </authorList>
    </citation>
    <scope>NUCLEOTIDE SEQUENCE [LARGE SCALE GENOMIC DNA]</scope>
</reference>
<dbReference type="GO" id="GO:0015280">
    <property type="term" value="F:ligand-gated sodium channel activity"/>
    <property type="evidence" value="ECO:0007669"/>
    <property type="project" value="TreeGrafter"/>
</dbReference>
<keyword evidence="10 12" id="KW-0739">Sodium transport</keyword>
<feature type="compositionally biased region" description="Polar residues" evidence="13">
    <location>
        <begin position="44"/>
        <end position="55"/>
    </location>
</feature>
<dbReference type="Gene3D" id="2.60.470.10">
    <property type="entry name" value="Acid-sensing ion channels like domains"/>
    <property type="match status" value="1"/>
</dbReference>
<evidence type="ECO:0000256" key="2">
    <source>
        <dbReference type="ARBA" id="ARBA00007193"/>
    </source>
</evidence>
<dbReference type="Pfam" id="PF00858">
    <property type="entry name" value="ASC"/>
    <property type="match status" value="1"/>
</dbReference>
<keyword evidence="8 12" id="KW-0406">Ion transport</keyword>
<evidence type="ECO:0000256" key="6">
    <source>
        <dbReference type="ARBA" id="ARBA00022989"/>
    </source>
</evidence>